<feature type="region of interest" description="Disordered" evidence="1">
    <location>
        <begin position="23"/>
        <end position="43"/>
    </location>
</feature>
<reference evidence="2" key="1">
    <citation type="journal article" date="2019" name="Sci. Rep.">
        <title>Draft genome of Tanacetum cinerariifolium, the natural source of mosquito coil.</title>
        <authorList>
            <person name="Yamashiro T."/>
            <person name="Shiraishi A."/>
            <person name="Satake H."/>
            <person name="Nakayama K."/>
        </authorList>
    </citation>
    <scope>NUCLEOTIDE SEQUENCE</scope>
</reference>
<feature type="non-terminal residue" evidence="2">
    <location>
        <position position="1"/>
    </location>
</feature>
<dbReference type="EMBL" id="BKCJ011856230">
    <property type="protein sequence ID" value="GFD58700.1"/>
    <property type="molecule type" value="Genomic_DNA"/>
</dbReference>
<evidence type="ECO:0000313" key="2">
    <source>
        <dbReference type="EMBL" id="GFD58700.1"/>
    </source>
</evidence>
<dbReference type="AlphaFoldDB" id="A0A699XK14"/>
<evidence type="ECO:0000256" key="1">
    <source>
        <dbReference type="SAM" id="MobiDB-lite"/>
    </source>
</evidence>
<accession>A0A699XK14</accession>
<comment type="caution">
    <text evidence="2">The sequence shown here is derived from an EMBL/GenBank/DDBJ whole genome shotgun (WGS) entry which is preliminary data.</text>
</comment>
<name>A0A699XK14_TANCI</name>
<feature type="compositionally biased region" description="Low complexity" evidence="1">
    <location>
        <begin position="23"/>
        <end position="35"/>
    </location>
</feature>
<protein>
    <submittedName>
        <fullName evidence="2">Uncharacterized protein</fullName>
    </submittedName>
</protein>
<organism evidence="2">
    <name type="scientific">Tanacetum cinerariifolium</name>
    <name type="common">Dalmatian daisy</name>
    <name type="synonym">Chrysanthemum cinerariifolium</name>
    <dbReference type="NCBI Taxonomy" id="118510"/>
    <lineage>
        <taxon>Eukaryota</taxon>
        <taxon>Viridiplantae</taxon>
        <taxon>Streptophyta</taxon>
        <taxon>Embryophyta</taxon>
        <taxon>Tracheophyta</taxon>
        <taxon>Spermatophyta</taxon>
        <taxon>Magnoliopsida</taxon>
        <taxon>eudicotyledons</taxon>
        <taxon>Gunneridae</taxon>
        <taxon>Pentapetalae</taxon>
        <taxon>asterids</taxon>
        <taxon>campanulids</taxon>
        <taxon>Asterales</taxon>
        <taxon>Asteraceae</taxon>
        <taxon>Asteroideae</taxon>
        <taxon>Anthemideae</taxon>
        <taxon>Anthemidinae</taxon>
        <taxon>Tanacetum</taxon>
    </lineage>
</organism>
<proteinExistence type="predicted"/>
<sequence>LRRAPAPLLLRRCCAAAAPAAPAASARAGASLPAAQRGSHPRR</sequence>
<gene>
    <name evidence="2" type="ORF">Tci_930669</name>
</gene>